<dbReference type="InterPro" id="IPR003439">
    <property type="entry name" value="ABC_transporter-like_ATP-bd"/>
</dbReference>
<comment type="subcellular location">
    <subcellularLocation>
        <location evidence="1">Cell membrane</location>
        <topology evidence="1">Peripheral membrane protein</topology>
    </subcellularLocation>
</comment>
<evidence type="ECO:0000256" key="4">
    <source>
        <dbReference type="ARBA" id="ARBA00022741"/>
    </source>
</evidence>
<dbReference type="GO" id="GO:0005524">
    <property type="term" value="F:ATP binding"/>
    <property type="evidence" value="ECO:0007669"/>
    <property type="project" value="UniProtKB-KW"/>
</dbReference>
<keyword evidence="2" id="KW-0813">Transport</keyword>
<dbReference type="Pfam" id="PF00005">
    <property type="entry name" value="ABC_tran"/>
    <property type="match status" value="1"/>
</dbReference>
<evidence type="ECO:0000256" key="3">
    <source>
        <dbReference type="ARBA" id="ARBA00022475"/>
    </source>
</evidence>
<accession>A0A6J7LGG5</accession>
<dbReference type="PANTHER" id="PTHR43297">
    <property type="entry name" value="OLIGOPEPTIDE TRANSPORT ATP-BINDING PROTEIN APPD"/>
    <property type="match status" value="1"/>
</dbReference>
<dbReference type="NCBIfam" id="TIGR01727">
    <property type="entry name" value="oligo_HPY"/>
    <property type="match status" value="1"/>
</dbReference>
<dbReference type="InterPro" id="IPR027417">
    <property type="entry name" value="P-loop_NTPase"/>
</dbReference>
<proteinExistence type="predicted"/>
<dbReference type="SUPFAM" id="SSF52540">
    <property type="entry name" value="P-loop containing nucleoside triphosphate hydrolases"/>
    <property type="match status" value="1"/>
</dbReference>
<dbReference type="GO" id="GO:0015833">
    <property type="term" value="P:peptide transport"/>
    <property type="evidence" value="ECO:0007669"/>
    <property type="project" value="InterPro"/>
</dbReference>
<evidence type="ECO:0000256" key="6">
    <source>
        <dbReference type="ARBA" id="ARBA00023136"/>
    </source>
</evidence>
<dbReference type="InterPro" id="IPR017871">
    <property type="entry name" value="ABC_transporter-like_CS"/>
</dbReference>
<dbReference type="InterPro" id="IPR050388">
    <property type="entry name" value="ABC_Ni/Peptide_Import"/>
</dbReference>
<keyword evidence="3" id="KW-1003">Cell membrane</keyword>
<keyword evidence="5" id="KW-0067">ATP-binding</keyword>
<evidence type="ECO:0000256" key="1">
    <source>
        <dbReference type="ARBA" id="ARBA00004202"/>
    </source>
</evidence>
<organism evidence="8">
    <name type="scientific">freshwater metagenome</name>
    <dbReference type="NCBI Taxonomy" id="449393"/>
    <lineage>
        <taxon>unclassified sequences</taxon>
        <taxon>metagenomes</taxon>
        <taxon>ecological metagenomes</taxon>
    </lineage>
</organism>
<evidence type="ECO:0000256" key="2">
    <source>
        <dbReference type="ARBA" id="ARBA00022448"/>
    </source>
</evidence>
<keyword evidence="6" id="KW-0472">Membrane</keyword>
<dbReference type="InterPro" id="IPR013563">
    <property type="entry name" value="Oligopep_ABC_C"/>
</dbReference>
<reference evidence="8" key="1">
    <citation type="submission" date="2020-05" db="EMBL/GenBank/DDBJ databases">
        <authorList>
            <person name="Chiriac C."/>
            <person name="Salcher M."/>
            <person name="Ghai R."/>
            <person name="Kavagutti S V."/>
        </authorList>
    </citation>
    <scope>NUCLEOTIDE SEQUENCE</scope>
</reference>
<dbReference type="GO" id="GO:0005886">
    <property type="term" value="C:plasma membrane"/>
    <property type="evidence" value="ECO:0007669"/>
    <property type="project" value="UniProtKB-SubCell"/>
</dbReference>
<evidence type="ECO:0000256" key="5">
    <source>
        <dbReference type="ARBA" id="ARBA00022840"/>
    </source>
</evidence>
<dbReference type="Pfam" id="PF08352">
    <property type="entry name" value="oligo_HPY"/>
    <property type="match status" value="1"/>
</dbReference>
<dbReference type="PROSITE" id="PS50893">
    <property type="entry name" value="ABC_TRANSPORTER_2"/>
    <property type="match status" value="1"/>
</dbReference>
<dbReference type="InterPro" id="IPR003593">
    <property type="entry name" value="AAA+_ATPase"/>
</dbReference>
<dbReference type="FunFam" id="3.40.50.300:FF:000016">
    <property type="entry name" value="Oligopeptide ABC transporter ATP-binding component"/>
    <property type="match status" value="1"/>
</dbReference>
<evidence type="ECO:0000259" key="7">
    <source>
        <dbReference type="PROSITE" id="PS50893"/>
    </source>
</evidence>
<dbReference type="CDD" id="cd03257">
    <property type="entry name" value="ABC_NikE_OppD_transporters"/>
    <property type="match status" value="1"/>
</dbReference>
<feature type="domain" description="ABC transporter" evidence="7">
    <location>
        <begin position="22"/>
        <end position="271"/>
    </location>
</feature>
<dbReference type="EMBL" id="CAFBMW010000060">
    <property type="protein sequence ID" value="CAB4966222.1"/>
    <property type="molecule type" value="Genomic_DNA"/>
</dbReference>
<sequence length="340" mass="36809">MSTPMSTHAVHPVHSSEPLLSVRDLRVTFGRRGEQPFKAVDGISFDVRPGQTVGLVGESGCGKSVTSLAIMGLLPTRGNTVEGSAVFDGEDLLRLSPGQMRDRRGREIAMIFQDPLSSLNPVVQIGRQVTEVMERHQGLSRKEAMPKAAELLERVGIPDPKARLVNYPHQLSGGMRQRALIAMALACKPRLLIADEPTTALDVTIQAQILALLKELVVETGTALVMITHDLGVVAGLCDEVNVLYGGRIVERGDRHTLFSRPRHPYTVGLLNSIPRLDAPRGEALSPIPGSVADNLPWDSACAFAPRCPNALDVCVQQTPEWEGDDVVGLRCFNPMGVSR</sequence>
<dbReference type="PANTHER" id="PTHR43297:SF2">
    <property type="entry name" value="DIPEPTIDE TRANSPORT ATP-BINDING PROTEIN DPPD"/>
    <property type="match status" value="1"/>
</dbReference>
<dbReference type="AlphaFoldDB" id="A0A6J7LGG5"/>
<protein>
    <submittedName>
        <fullName evidence="8">Unannotated protein</fullName>
    </submittedName>
</protein>
<keyword evidence="4" id="KW-0547">Nucleotide-binding</keyword>
<evidence type="ECO:0000313" key="8">
    <source>
        <dbReference type="EMBL" id="CAB4966222.1"/>
    </source>
</evidence>
<dbReference type="PROSITE" id="PS00211">
    <property type="entry name" value="ABC_TRANSPORTER_1"/>
    <property type="match status" value="1"/>
</dbReference>
<dbReference type="Gene3D" id="3.40.50.300">
    <property type="entry name" value="P-loop containing nucleotide triphosphate hydrolases"/>
    <property type="match status" value="1"/>
</dbReference>
<dbReference type="GO" id="GO:0016887">
    <property type="term" value="F:ATP hydrolysis activity"/>
    <property type="evidence" value="ECO:0007669"/>
    <property type="project" value="InterPro"/>
</dbReference>
<gene>
    <name evidence="8" type="ORF">UFOPK3662_03825</name>
</gene>
<name>A0A6J7LGG5_9ZZZZ</name>
<dbReference type="SMART" id="SM00382">
    <property type="entry name" value="AAA"/>
    <property type="match status" value="1"/>
</dbReference>